<dbReference type="InterPro" id="IPR036390">
    <property type="entry name" value="WH_DNA-bd_sf"/>
</dbReference>
<keyword evidence="2" id="KW-0238">DNA-binding</keyword>
<dbReference type="Proteomes" id="UP000076794">
    <property type="component" value="Chromosome"/>
</dbReference>
<dbReference type="InterPro" id="IPR036388">
    <property type="entry name" value="WH-like_DNA-bd_sf"/>
</dbReference>
<evidence type="ECO:0000256" key="3">
    <source>
        <dbReference type="ARBA" id="ARBA00023163"/>
    </source>
</evidence>
<feature type="domain" description="HTH arsR-type" evidence="5">
    <location>
        <begin position="33"/>
        <end position="114"/>
    </location>
</feature>
<proteinExistence type="predicted"/>
<organism evidence="6 7">
    <name type="scientific">Isoptericola dokdonensis DS-3</name>
    <dbReference type="NCBI Taxonomy" id="1300344"/>
    <lineage>
        <taxon>Bacteria</taxon>
        <taxon>Bacillati</taxon>
        <taxon>Actinomycetota</taxon>
        <taxon>Actinomycetes</taxon>
        <taxon>Micrococcales</taxon>
        <taxon>Promicromonosporaceae</taxon>
        <taxon>Isoptericola</taxon>
    </lineage>
</organism>
<dbReference type="GO" id="GO:0003700">
    <property type="term" value="F:DNA-binding transcription factor activity"/>
    <property type="evidence" value="ECO:0007669"/>
    <property type="project" value="InterPro"/>
</dbReference>
<dbReference type="EMBL" id="CP014209">
    <property type="protein sequence ID" value="ANC32748.1"/>
    <property type="molecule type" value="Genomic_DNA"/>
</dbReference>
<dbReference type="AlphaFoldDB" id="A0A161I9R6"/>
<dbReference type="STRING" id="1300344.I598_3239"/>
<accession>A0A161I9R6</accession>
<dbReference type="PATRIC" id="fig|1300344.3.peg.3258"/>
<dbReference type="SMART" id="SM00418">
    <property type="entry name" value="HTH_ARSR"/>
    <property type="match status" value="1"/>
</dbReference>
<dbReference type="Pfam" id="PF12840">
    <property type="entry name" value="HTH_20"/>
    <property type="match status" value="1"/>
</dbReference>
<dbReference type="PANTHER" id="PTHR43132">
    <property type="entry name" value="ARSENICAL RESISTANCE OPERON REPRESSOR ARSR-RELATED"/>
    <property type="match status" value="1"/>
</dbReference>
<feature type="region of interest" description="Disordered" evidence="4">
    <location>
        <begin position="1"/>
        <end position="30"/>
    </location>
</feature>
<sequence>MSLGTSTVEGMTDSPEATAAPATQGPPKILGPERLKALSHPLRLRILDLLQTHGSLTASGLAELVGESSGSTSYHLRQLARHEFVREVEGKGTARERWWEQTPGGYRIAPEADDDVGTRTAKSMVNAQLEKTRQAKIWHLLDVVDKAPDVDPRYLAWKDSITLSTTLLWATPEQLASVIEAFHEFLDVYTAPLRGQENVAGTAPVQIHFNAFPVLDDGA</sequence>
<dbReference type="InterPro" id="IPR051011">
    <property type="entry name" value="Metal_resp_trans_reg"/>
</dbReference>
<dbReference type="InterPro" id="IPR001845">
    <property type="entry name" value="HTH_ArsR_DNA-bd_dom"/>
</dbReference>
<keyword evidence="3" id="KW-0804">Transcription</keyword>
<dbReference type="InterPro" id="IPR011991">
    <property type="entry name" value="ArsR-like_HTH"/>
</dbReference>
<gene>
    <name evidence="6" type="ORF">I598_3239</name>
</gene>
<evidence type="ECO:0000259" key="5">
    <source>
        <dbReference type="SMART" id="SM00418"/>
    </source>
</evidence>
<dbReference type="GO" id="GO:0003677">
    <property type="term" value="F:DNA binding"/>
    <property type="evidence" value="ECO:0007669"/>
    <property type="project" value="UniProtKB-KW"/>
</dbReference>
<keyword evidence="7" id="KW-1185">Reference proteome</keyword>
<evidence type="ECO:0000256" key="2">
    <source>
        <dbReference type="ARBA" id="ARBA00023125"/>
    </source>
</evidence>
<evidence type="ECO:0000313" key="6">
    <source>
        <dbReference type="EMBL" id="ANC32748.1"/>
    </source>
</evidence>
<name>A0A161I9R6_9MICO</name>
<dbReference type="CDD" id="cd00090">
    <property type="entry name" value="HTH_ARSR"/>
    <property type="match status" value="1"/>
</dbReference>
<dbReference type="KEGG" id="ido:I598_3239"/>
<reference evidence="6 7" key="1">
    <citation type="submission" date="2016-01" db="EMBL/GenBank/DDBJ databases">
        <title>Complete genome sequence of a soil Actinobacterium, Isoptericola dokdonensis DS-3.</title>
        <authorList>
            <person name="Kwon S.-K."/>
            <person name="Kim J.F."/>
        </authorList>
    </citation>
    <scope>NUCLEOTIDE SEQUENCE [LARGE SCALE GENOMIC DNA]</scope>
    <source>
        <strain evidence="6 7">DS-3</strain>
    </source>
</reference>
<evidence type="ECO:0000256" key="1">
    <source>
        <dbReference type="ARBA" id="ARBA00023015"/>
    </source>
</evidence>
<dbReference type="Gene3D" id="1.10.10.10">
    <property type="entry name" value="Winged helix-like DNA-binding domain superfamily/Winged helix DNA-binding domain"/>
    <property type="match status" value="1"/>
</dbReference>
<dbReference type="PANTHER" id="PTHR43132:SF2">
    <property type="entry name" value="ARSENICAL RESISTANCE OPERON REPRESSOR ARSR-RELATED"/>
    <property type="match status" value="1"/>
</dbReference>
<evidence type="ECO:0000256" key="4">
    <source>
        <dbReference type="SAM" id="MobiDB-lite"/>
    </source>
</evidence>
<protein>
    <submittedName>
        <fullName evidence="6">Helix-turn-helix domain protein</fullName>
    </submittedName>
</protein>
<dbReference type="SUPFAM" id="SSF46785">
    <property type="entry name" value="Winged helix' DNA-binding domain"/>
    <property type="match status" value="1"/>
</dbReference>
<evidence type="ECO:0000313" key="7">
    <source>
        <dbReference type="Proteomes" id="UP000076794"/>
    </source>
</evidence>
<keyword evidence="1" id="KW-0805">Transcription regulation</keyword>